<organism evidence="2 3">
    <name type="scientific">Eragrostis curvula</name>
    <name type="common">weeping love grass</name>
    <dbReference type="NCBI Taxonomy" id="38414"/>
    <lineage>
        <taxon>Eukaryota</taxon>
        <taxon>Viridiplantae</taxon>
        <taxon>Streptophyta</taxon>
        <taxon>Embryophyta</taxon>
        <taxon>Tracheophyta</taxon>
        <taxon>Spermatophyta</taxon>
        <taxon>Magnoliopsida</taxon>
        <taxon>Liliopsida</taxon>
        <taxon>Poales</taxon>
        <taxon>Poaceae</taxon>
        <taxon>PACMAD clade</taxon>
        <taxon>Chloridoideae</taxon>
        <taxon>Eragrostideae</taxon>
        <taxon>Eragrostidinae</taxon>
        <taxon>Eragrostis</taxon>
    </lineage>
</organism>
<gene>
    <name evidence="2" type="ORF">EJB05_35343</name>
</gene>
<dbReference type="AlphaFoldDB" id="A0A5J9U6H8"/>
<sequence>MGNGDGARQALVSPLRFPRRRGCGGEGRRRARRGDAAGRAGRSDRDVAQTAPNTVAQLLQLPDSMFMDMHDSLAGDDTS</sequence>
<protein>
    <submittedName>
        <fullName evidence="2">Uncharacterized protein</fullName>
    </submittedName>
</protein>
<comment type="caution">
    <text evidence="2">The sequence shown here is derived from an EMBL/GenBank/DDBJ whole genome shotgun (WGS) entry which is preliminary data.</text>
</comment>
<reference evidence="2 3" key="1">
    <citation type="journal article" date="2019" name="Sci. Rep.">
        <title>A high-quality genome of Eragrostis curvula grass provides insights into Poaceae evolution and supports new strategies to enhance forage quality.</title>
        <authorList>
            <person name="Carballo J."/>
            <person name="Santos B.A.C.M."/>
            <person name="Zappacosta D."/>
            <person name="Garbus I."/>
            <person name="Selva J.P."/>
            <person name="Gallo C.A."/>
            <person name="Diaz A."/>
            <person name="Albertini E."/>
            <person name="Caccamo M."/>
            <person name="Echenique V."/>
        </authorList>
    </citation>
    <scope>NUCLEOTIDE SEQUENCE [LARGE SCALE GENOMIC DNA]</scope>
    <source>
        <strain evidence="3">cv. Victoria</strain>
        <tissue evidence="2">Leaf</tissue>
    </source>
</reference>
<evidence type="ECO:0000313" key="2">
    <source>
        <dbReference type="EMBL" id="TVU19205.1"/>
    </source>
</evidence>
<keyword evidence="3" id="KW-1185">Reference proteome</keyword>
<accession>A0A5J9U6H8</accession>
<dbReference type="Proteomes" id="UP000324897">
    <property type="component" value="Chromosome 7"/>
</dbReference>
<dbReference type="EMBL" id="RWGY01000029">
    <property type="protein sequence ID" value="TVU19205.1"/>
    <property type="molecule type" value="Genomic_DNA"/>
</dbReference>
<evidence type="ECO:0000313" key="3">
    <source>
        <dbReference type="Proteomes" id="UP000324897"/>
    </source>
</evidence>
<feature type="region of interest" description="Disordered" evidence="1">
    <location>
        <begin position="1"/>
        <end position="52"/>
    </location>
</feature>
<proteinExistence type="predicted"/>
<name>A0A5J9U6H8_9POAL</name>
<dbReference type="Gramene" id="TVU19205">
    <property type="protein sequence ID" value="TVU19205"/>
    <property type="gene ID" value="EJB05_35343"/>
</dbReference>
<evidence type="ECO:0000256" key="1">
    <source>
        <dbReference type="SAM" id="MobiDB-lite"/>
    </source>
</evidence>
<feature type="compositionally biased region" description="Basic and acidic residues" evidence="1">
    <location>
        <begin position="33"/>
        <end position="47"/>
    </location>
</feature>